<name>A0AAV4ENF0_9GAST</name>
<dbReference type="PANTHER" id="PTHR22801">
    <property type="entry name" value="LITHOSTATHINE"/>
    <property type="match status" value="1"/>
</dbReference>
<dbReference type="InterPro" id="IPR018378">
    <property type="entry name" value="C-type_lectin_CS"/>
</dbReference>
<dbReference type="PANTHER" id="PTHR22801:SF63">
    <property type="entry name" value="C-TYPE LECTIN DOMAIN-CONTAINING PROTEIN"/>
    <property type="match status" value="1"/>
</dbReference>
<dbReference type="SUPFAM" id="SSF56436">
    <property type="entry name" value="C-type lectin-like"/>
    <property type="match status" value="1"/>
</dbReference>
<keyword evidence="2" id="KW-0472">Membrane</keyword>
<dbReference type="SMART" id="SM00034">
    <property type="entry name" value="CLECT"/>
    <property type="match status" value="1"/>
</dbReference>
<comment type="caution">
    <text evidence="4">The sequence shown here is derived from an EMBL/GenBank/DDBJ whole genome shotgun (WGS) entry which is preliminary data.</text>
</comment>
<dbReference type="PROSITE" id="PS50041">
    <property type="entry name" value="C_TYPE_LECTIN_2"/>
    <property type="match status" value="1"/>
</dbReference>
<dbReference type="InterPro" id="IPR016187">
    <property type="entry name" value="CTDL_fold"/>
</dbReference>
<reference evidence="4 5" key="1">
    <citation type="journal article" date="2021" name="Elife">
        <title>Chloroplast acquisition without the gene transfer in kleptoplastic sea slugs, Plakobranchus ocellatus.</title>
        <authorList>
            <person name="Maeda T."/>
            <person name="Takahashi S."/>
            <person name="Yoshida T."/>
            <person name="Shimamura S."/>
            <person name="Takaki Y."/>
            <person name="Nagai Y."/>
            <person name="Toyoda A."/>
            <person name="Suzuki Y."/>
            <person name="Arimoto A."/>
            <person name="Ishii H."/>
            <person name="Satoh N."/>
            <person name="Nishiyama T."/>
            <person name="Hasebe M."/>
            <person name="Maruyama T."/>
            <person name="Minagawa J."/>
            <person name="Obokata J."/>
            <person name="Shigenobu S."/>
        </authorList>
    </citation>
    <scope>NUCLEOTIDE SEQUENCE [LARGE SCALE GENOMIC DNA]</scope>
</reference>
<dbReference type="EMBL" id="BMAT01010876">
    <property type="protein sequence ID" value="GFR62245.1"/>
    <property type="molecule type" value="Genomic_DNA"/>
</dbReference>
<sequence>MIHLNYYCYVFHAPETIIMIFIPALLAVFACASANHDVEGCDMHYLCYKLDDTRMEIENSTVHMQQVESQVDELDKKADSLYFHERLHATLLGIDKTKYDISPVYKDRIYVVSKMLARFIIKDANDACKTQGGYLLEIDDNEEREFTYNLSVKIGGAPHFAAGGNDIVNEKTWVQYNSGKPLPTDLEWVPGRPNNAGGNEDCLAFWMERRGLNDIPCNTNNIKYICEVPLCAQ</sequence>
<keyword evidence="1" id="KW-1015">Disulfide bond</keyword>
<dbReference type="InterPro" id="IPR001304">
    <property type="entry name" value="C-type_lectin-like"/>
</dbReference>
<keyword evidence="2" id="KW-0812">Transmembrane</keyword>
<evidence type="ECO:0000313" key="4">
    <source>
        <dbReference type="EMBL" id="GFR62245.1"/>
    </source>
</evidence>
<evidence type="ECO:0000313" key="5">
    <source>
        <dbReference type="Proteomes" id="UP000762676"/>
    </source>
</evidence>
<dbReference type="PROSITE" id="PS00615">
    <property type="entry name" value="C_TYPE_LECTIN_1"/>
    <property type="match status" value="1"/>
</dbReference>
<dbReference type="Gene3D" id="3.10.100.10">
    <property type="entry name" value="Mannose-Binding Protein A, subunit A"/>
    <property type="match status" value="1"/>
</dbReference>
<dbReference type="CDD" id="cd00037">
    <property type="entry name" value="CLECT"/>
    <property type="match status" value="1"/>
</dbReference>
<dbReference type="Proteomes" id="UP000762676">
    <property type="component" value="Unassembled WGS sequence"/>
</dbReference>
<dbReference type="InterPro" id="IPR050801">
    <property type="entry name" value="Ca-Dep_Lectins_ImmuneDev"/>
</dbReference>
<organism evidence="4 5">
    <name type="scientific">Elysia marginata</name>
    <dbReference type="NCBI Taxonomy" id="1093978"/>
    <lineage>
        <taxon>Eukaryota</taxon>
        <taxon>Metazoa</taxon>
        <taxon>Spiralia</taxon>
        <taxon>Lophotrochozoa</taxon>
        <taxon>Mollusca</taxon>
        <taxon>Gastropoda</taxon>
        <taxon>Heterobranchia</taxon>
        <taxon>Euthyneura</taxon>
        <taxon>Panpulmonata</taxon>
        <taxon>Sacoglossa</taxon>
        <taxon>Placobranchoidea</taxon>
        <taxon>Plakobranchidae</taxon>
        <taxon>Elysia</taxon>
    </lineage>
</organism>
<protein>
    <submittedName>
        <fullName evidence="4">Lectin C-type domain protein</fullName>
    </submittedName>
</protein>
<dbReference type="Pfam" id="PF00059">
    <property type="entry name" value="Lectin_C"/>
    <property type="match status" value="1"/>
</dbReference>
<gene>
    <name evidence="4" type="ORF">ElyMa_005451200</name>
</gene>
<dbReference type="InterPro" id="IPR016186">
    <property type="entry name" value="C-type_lectin-like/link_sf"/>
</dbReference>
<dbReference type="AlphaFoldDB" id="A0AAV4ENF0"/>
<keyword evidence="2" id="KW-1133">Transmembrane helix</keyword>
<feature type="transmembrane region" description="Helical" evidence="2">
    <location>
        <begin position="7"/>
        <end position="30"/>
    </location>
</feature>
<evidence type="ECO:0000259" key="3">
    <source>
        <dbReference type="PROSITE" id="PS50041"/>
    </source>
</evidence>
<evidence type="ECO:0000256" key="2">
    <source>
        <dbReference type="SAM" id="Phobius"/>
    </source>
</evidence>
<evidence type="ECO:0000256" key="1">
    <source>
        <dbReference type="ARBA" id="ARBA00023157"/>
    </source>
</evidence>
<proteinExistence type="predicted"/>
<feature type="domain" description="C-type lectin" evidence="3">
    <location>
        <begin position="105"/>
        <end position="218"/>
    </location>
</feature>
<accession>A0AAV4ENF0</accession>
<keyword evidence="5" id="KW-1185">Reference proteome</keyword>